<dbReference type="EMBL" id="JBEPMJ010000012">
    <property type="protein sequence ID" value="MET3750573.1"/>
    <property type="molecule type" value="Genomic_DNA"/>
</dbReference>
<dbReference type="PANTHER" id="PTHR40078">
    <property type="entry name" value="INTEGRAL MEMBRANE PROTEIN-RELATED"/>
    <property type="match status" value="1"/>
</dbReference>
<proteinExistence type="predicted"/>
<keyword evidence="1" id="KW-0472">Membrane</keyword>
<name>A0ABV2M287_9FIRM</name>
<comment type="caution">
    <text evidence="2">The sequence shown here is derived from an EMBL/GenBank/DDBJ whole genome shotgun (WGS) entry which is preliminary data.</text>
</comment>
<accession>A0ABV2M287</accession>
<dbReference type="InterPro" id="IPR038750">
    <property type="entry name" value="YczE/YyaS-like"/>
</dbReference>
<dbReference type="Pfam" id="PF19700">
    <property type="entry name" value="DUF6198"/>
    <property type="match status" value="1"/>
</dbReference>
<dbReference type="PANTHER" id="PTHR40078:SF1">
    <property type="entry name" value="INTEGRAL MEMBRANE PROTEIN"/>
    <property type="match status" value="1"/>
</dbReference>
<gene>
    <name evidence="2" type="ORF">ABID24_001825</name>
</gene>
<sequence>MTFTQKVKQIILLIFGLSVAHLGVTFFIQANLGTDPFNVLVQGIFRSIPWPDALHWTHGRTHMMICFLIILVLLVIDRSYIRIGTIICMFLGGPIIDLFTVILGDYINSSLPLAIRVIVLVAGCMILALGMTIVIKSEAGTGPNDLVAIVISDKTHRAFGLVRILTDCFFVAAGFLLGGTFGPGTIICAFIVGPVAQIFMPYSERFCKKVLGSR</sequence>
<feature type="transmembrane region" description="Helical" evidence="1">
    <location>
        <begin position="113"/>
        <end position="135"/>
    </location>
</feature>
<evidence type="ECO:0000256" key="1">
    <source>
        <dbReference type="SAM" id="Phobius"/>
    </source>
</evidence>
<keyword evidence="3" id="KW-1185">Reference proteome</keyword>
<feature type="transmembrane region" description="Helical" evidence="1">
    <location>
        <begin position="83"/>
        <end position="107"/>
    </location>
</feature>
<evidence type="ECO:0000313" key="2">
    <source>
        <dbReference type="EMBL" id="MET3750573.1"/>
    </source>
</evidence>
<keyword evidence="1" id="KW-0812">Transmembrane</keyword>
<feature type="transmembrane region" description="Helical" evidence="1">
    <location>
        <begin position="12"/>
        <end position="30"/>
    </location>
</feature>
<dbReference type="RefSeq" id="WP_173752751.1">
    <property type="nucleotide sequence ID" value="NZ_BAABXP010000001.1"/>
</dbReference>
<reference evidence="2 3" key="1">
    <citation type="submission" date="2024-06" db="EMBL/GenBank/DDBJ databases">
        <title>Genomic Encyclopedia of Type Strains, Phase IV (KMG-IV): sequencing the most valuable type-strain genomes for metagenomic binning, comparative biology and taxonomic classification.</title>
        <authorList>
            <person name="Goeker M."/>
        </authorList>
    </citation>
    <scope>NUCLEOTIDE SEQUENCE [LARGE SCALE GENOMIC DNA]</scope>
    <source>
        <strain evidence="2 3">DSM 29492</strain>
    </source>
</reference>
<feature type="transmembrane region" description="Helical" evidence="1">
    <location>
        <begin position="59"/>
        <end position="76"/>
    </location>
</feature>
<dbReference type="Proteomes" id="UP001549106">
    <property type="component" value="Unassembled WGS sequence"/>
</dbReference>
<keyword evidence="1" id="KW-1133">Transmembrane helix</keyword>
<organism evidence="2 3">
    <name type="scientific">Blautia caecimuris</name>
    <dbReference type="NCBI Taxonomy" id="1796615"/>
    <lineage>
        <taxon>Bacteria</taxon>
        <taxon>Bacillati</taxon>
        <taxon>Bacillota</taxon>
        <taxon>Clostridia</taxon>
        <taxon>Lachnospirales</taxon>
        <taxon>Lachnospiraceae</taxon>
        <taxon>Blautia</taxon>
    </lineage>
</organism>
<protein>
    <submittedName>
        <fullName evidence="2">Membrane protein YczE</fullName>
    </submittedName>
</protein>
<evidence type="ECO:0000313" key="3">
    <source>
        <dbReference type="Proteomes" id="UP001549106"/>
    </source>
</evidence>